<dbReference type="InterPro" id="IPR013108">
    <property type="entry name" value="Amidohydro_3"/>
</dbReference>
<dbReference type="CDD" id="cd01300">
    <property type="entry name" value="YtcJ_like"/>
    <property type="match status" value="1"/>
</dbReference>
<dbReference type="SUPFAM" id="SSF51338">
    <property type="entry name" value="Composite domain of metallo-dependent hydrolases"/>
    <property type="match status" value="1"/>
</dbReference>
<dbReference type="Proteomes" id="UP000632222">
    <property type="component" value="Unassembled WGS sequence"/>
</dbReference>
<proteinExistence type="predicted"/>
<gene>
    <name evidence="2" type="ORF">GCM10008938_38320</name>
</gene>
<dbReference type="Gene3D" id="2.30.40.10">
    <property type="entry name" value="Urease, subunit C, domain 1"/>
    <property type="match status" value="1"/>
</dbReference>
<accession>A0ABQ2DBE2</accession>
<name>A0ABQ2DBE2_9DEIO</name>
<dbReference type="Gene3D" id="3.10.310.70">
    <property type="match status" value="1"/>
</dbReference>
<dbReference type="InterPro" id="IPR032466">
    <property type="entry name" value="Metal_Hydrolase"/>
</dbReference>
<protein>
    <submittedName>
        <fullName evidence="2">Amidohydrolase</fullName>
    </submittedName>
</protein>
<evidence type="ECO:0000259" key="1">
    <source>
        <dbReference type="Pfam" id="PF07969"/>
    </source>
</evidence>
<dbReference type="Pfam" id="PF07969">
    <property type="entry name" value="Amidohydro_3"/>
    <property type="match status" value="1"/>
</dbReference>
<sequence>MLGGMEYILRADVLTQSPDFPRATAVLVSGDRVRAVDQLEVLQGIAPQAKLLDFQDRILTPGLTDAHIHLVAYGFRLSQVNLEGSTSVQEVQKRVQDHALTQPEGWIVGGGYTITELGLKAYPTRQLLDEAMPDRPVLLYSRDLHSAWANSLALQLSGLQDITPNPEGGELVRVDGALTGYLLESAMGLVRKHIPEPTWEETLDAARLAVKTMRNFGYTAVHTMAYEPASHLRALLHLEQNGELPLRVWACIPHTDLDAAIGLGLYGGQGDRVKLGGVKFFLDGALGSQTAWMLPPGYQNPQATPMILDQPEVIREKAEQALQYGFVPTVHAIGDQANRVLLDIYQDLKPLADQQGLRLRLEHAQHLNQEDIARFGTLQVTASMQPVHLPGDARLVRELMPHMQDTTYAVKSLQDAGTLLAFGSDAPVASPDPHLSFQAATKRLGQDGQTFSVQECLSPEETLWAHTRGPALAVGWQDYGIIVPGARADFTLWDTLGGRSEALTFPWPET</sequence>
<feature type="domain" description="Amidohydrolase 3" evidence="1">
    <location>
        <begin position="52"/>
        <end position="506"/>
    </location>
</feature>
<dbReference type="PANTHER" id="PTHR22642">
    <property type="entry name" value="IMIDAZOLONEPROPIONASE"/>
    <property type="match status" value="1"/>
</dbReference>
<dbReference type="InterPro" id="IPR033932">
    <property type="entry name" value="YtcJ-like"/>
</dbReference>
<dbReference type="Gene3D" id="3.20.20.140">
    <property type="entry name" value="Metal-dependent hydrolases"/>
    <property type="match status" value="1"/>
</dbReference>
<dbReference type="EMBL" id="BMOD01000019">
    <property type="protein sequence ID" value="GGJ48631.1"/>
    <property type="molecule type" value="Genomic_DNA"/>
</dbReference>
<comment type="caution">
    <text evidence="2">The sequence shown here is derived from an EMBL/GenBank/DDBJ whole genome shotgun (WGS) entry which is preliminary data.</text>
</comment>
<organism evidence="2 3">
    <name type="scientific">Deinococcus roseus</name>
    <dbReference type="NCBI Taxonomy" id="392414"/>
    <lineage>
        <taxon>Bacteria</taxon>
        <taxon>Thermotogati</taxon>
        <taxon>Deinococcota</taxon>
        <taxon>Deinococci</taxon>
        <taxon>Deinococcales</taxon>
        <taxon>Deinococcaceae</taxon>
        <taxon>Deinococcus</taxon>
    </lineage>
</organism>
<dbReference type="SUPFAM" id="SSF51556">
    <property type="entry name" value="Metallo-dependent hydrolases"/>
    <property type="match status" value="1"/>
</dbReference>
<keyword evidence="3" id="KW-1185">Reference proteome</keyword>
<evidence type="ECO:0000313" key="3">
    <source>
        <dbReference type="Proteomes" id="UP000632222"/>
    </source>
</evidence>
<evidence type="ECO:0000313" key="2">
    <source>
        <dbReference type="EMBL" id="GGJ48631.1"/>
    </source>
</evidence>
<dbReference type="PANTHER" id="PTHR22642:SF2">
    <property type="entry name" value="PROTEIN LONG AFTER FAR-RED 3"/>
    <property type="match status" value="1"/>
</dbReference>
<dbReference type="InterPro" id="IPR011059">
    <property type="entry name" value="Metal-dep_hydrolase_composite"/>
</dbReference>
<reference evidence="3" key="1">
    <citation type="journal article" date="2019" name="Int. J. Syst. Evol. Microbiol.">
        <title>The Global Catalogue of Microorganisms (GCM) 10K type strain sequencing project: providing services to taxonomists for standard genome sequencing and annotation.</title>
        <authorList>
            <consortium name="The Broad Institute Genomics Platform"/>
            <consortium name="The Broad Institute Genome Sequencing Center for Infectious Disease"/>
            <person name="Wu L."/>
            <person name="Ma J."/>
        </authorList>
    </citation>
    <scope>NUCLEOTIDE SEQUENCE [LARGE SCALE GENOMIC DNA]</scope>
    <source>
        <strain evidence="3">JCM 14370</strain>
    </source>
</reference>